<gene>
    <name evidence="1" type="ORF">SK128_004317</name>
</gene>
<organism evidence="1 2">
    <name type="scientific">Halocaridina rubra</name>
    <name type="common">Hawaiian red shrimp</name>
    <dbReference type="NCBI Taxonomy" id="373956"/>
    <lineage>
        <taxon>Eukaryota</taxon>
        <taxon>Metazoa</taxon>
        <taxon>Ecdysozoa</taxon>
        <taxon>Arthropoda</taxon>
        <taxon>Crustacea</taxon>
        <taxon>Multicrustacea</taxon>
        <taxon>Malacostraca</taxon>
        <taxon>Eumalacostraca</taxon>
        <taxon>Eucarida</taxon>
        <taxon>Decapoda</taxon>
        <taxon>Pleocyemata</taxon>
        <taxon>Caridea</taxon>
        <taxon>Atyoidea</taxon>
        <taxon>Atyidae</taxon>
        <taxon>Halocaridina</taxon>
    </lineage>
</organism>
<evidence type="ECO:0000313" key="1">
    <source>
        <dbReference type="EMBL" id="KAK7078368.1"/>
    </source>
</evidence>
<comment type="caution">
    <text evidence="1">The sequence shown here is derived from an EMBL/GenBank/DDBJ whole genome shotgun (WGS) entry which is preliminary data.</text>
</comment>
<sequence>MLGTEVGCIPESVDFGMVLGRMEAGAWKNGSWCLEEWNLVLGRMEAGAWKNGSWCLEEWKLVLERMDAGK</sequence>
<proteinExistence type="predicted"/>
<accession>A0AAN9A8C4</accession>
<name>A0AAN9A8C4_HALRR</name>
<dbReference type="AlphaFoldDB" id="A0AAN9A8C4"/>
<dbReference type="EMBL" id="JAXCGZ010007869">
    <property type="protein sequence ID" value="KAK7078368.1"/>
    <property type="molecule type" value="Genomic_DNA"/>
</dbReference>
<dbReference type="Proteomes" id="UP001381693">
    <property type="component" value="Unassembled WGS sequence"/>
</dbReference>
<reference evidence="1 2" key="1">
    <citation type="submission" date="2023-11" db="EMBL/GenBank/DDBJ databases">
        <title>Halocaridina rubra genome assembly.</title>
        <authorList>
            <person name="Smith C."/>
        </authorList>
    </citation>
    <scope>NUCLEOTIDE SEQUENCE [LARGE SCALE GENOMIC DNA]</scope>
    <source>
        <strain evidence="1">EP-1</strain>
        <tissue evidence="1">Whole</tissue>
    </source>
</reference>
<protein>
    <submittedName>
        <fullName evidence="1">Uncharacterized protein</fullName>
    </submittedName>
</protein>
<evidence type="ECO:0000313" key="2">
    <source>
        <dbReference type="Proteomes" id="UP001381693"/>
    </source>
</evidence>
<keyword evidence="2" id="KW-1185">Reference proteome</keyword>